<accession>A0A932CNK0</accession>
<comment type="caution">
    <text evidence="1">The sequence shown here is derived from an EMBL/GenBank/DDBJ whole genome shotgun (WGS) entry which is preliminary data.</text>
</comment>
<evidence type="ECO:0000313" key="2">
    <source>
        <dbReference type="Proteomes" id="UP000769766"/>
    </source>
</evidence>
<proteinExistence type="predicted"/>
<dbReference type="EMBL" id="JACPRF010000210">
    <property type="protein sequence ID" value="MBI2876593.1"/>
    <property type="molecule type" value="Genomic_DNA"/>
</dbReference>
<dbReference type="Proteomes" id="UP000769766">
    <property type="component" value="Unassembled WGS sequence"/>
</dbReference>
<organism evidence="1 2">
    <name type="scientific">Tectimicrobiota bacterium</name>
    <dbReference type="NCBI Taxonomy" id="2528274"/>
    <lineage>
        <taxon>Bacteria</taxon>
        <taxon>Pseudomonadati</taxon>
        <taxon>Nitrospinota/Tectimicrobiota group</taxon>
        <taxon>Candidatus Tectimicrobiota</taxon>
    </lineage>
</organism>
<evidence type="ECO:0000313" key="1">
    <source>
        <dbReference type="EMBL" id="MBI2876593.1"/>
    </source>
</evidence>
<reference evidence="1" key="1">
    <citation type="submission" date="2020-07" db="EMBL/GenBank/DDBJ databases">
        <title>Huge and variable diversity of episymbiotic CPR bacteria and DPANN archaea in groundwater ecosystems.</title>
        <authorList>
            <person name="He C.Y."/>
            <person name="Keren R."/>
            <person name="Whittaker M."/>
            <person name="Farag I.F."/>
            <person name="Doudna J."/>
            <person name="Cate J.H.D."/>
            <person name="Banfield J.F."/>
        </authorList>
    </citation>
    <scope>NUCLEOTIDE SEQUENCE</scope>
    <source>
        <strain evidence="1">NC_groundwater_672_Ag_B-0.1um_62_36</strain>
    </source>
</reference>
<name>A0A932CNK0_UNCTE</name>
<protein>
    <submittedName>
        <fullName evidence="1">Uncharacterized protein</fullName>
    </submittedName>
</protein>
<dbReference type="AlphaFoldDB" id="A0A932CNK0"/>
<sequence>MAKQSATLEELSLAAGISERGLRRRFQRKGTTFTGVKGGIAERSTPRVSENRRKFLYDLRSGDPYVVALNRKLTELKAHRNRLVTEKKNGWQNESRHLTILIEEYENLIEEW</sequence>
<gene>
    <name evidence="1" type="ORF">HYY20_06905</name>
</gene>